<evidence type="ECO:0000256" key="6">
    <source>
        <dbReference type="ARBA" id="ARBA00023136"/>
    </source>
</evidence>
<dbReference type="OrthoDB" id="9812372at2"/>
<dbReference type="Pfam" id="PF13624">
    <property type="entry name" value="SurA_N_3"/>
    <property type="match status" value="1"/>
</dbReference>
<evidence type="ECO:0000256" key="7">
    <source>
        <dbReference type="ARBA" id="ARBA00023186"/>
    </source>
</evidence>
<keyword evidence="15" id="KW-1185">Reference proteome</keyword>
<evidence type="ECO:0000256" key="8">
    <source>
        <dbReference type="ARBA" id="ARBA00038408"/>
    </source>
</evidence>
<evidence type="ECO:0000256" key="1">
    <source>
        <dbReference type="ARBA" id="ARBA00004382"/>
    </source>
</evidence>
<evidence type="ECO:0000256" key="12">
    <source>
        <dbReference type="SAM" id="Phobius"/>
    </source>
</evidence>
<comment type="caution">
    <text evidence="14">The sequence shown here is derived from an EMBL/GenBank/DDBJ whole genome shotgun (WGS) entry which is preliminary data.</text>
</comment>
<dbReference type="InterPro" id="IPR000297">
    <property type="entry name" value="PPIase_PpiC"/>
</dbReference>
<evidence type="ECO:0000313" key="14">
    <source>
        <dbReference type="EMBL" id="OLQ76143.1"/>
    </source>
</evidence>
<dbReference type="STRING" id="1903952.BIT28_19225"/>
<proteinExistence type="inferred from homology"/>
<dbReference type="InterPro" id="IPR052029">
    <property type="entry name" value="PpiD_chaperone"/>
</dbReference>
<name>A0A1Q9GNB6_9GAMM</name>
<accession>A0A1Q9GNB6</accession>
<keyword evidence="11 14" id="KW-0413">Isomerase</keyword>
<dbReference type="RefSeq" id="WP_075764156.1">
    <property type="nucleotide sequence ID" value="NZ_MJIL01000069.1"/>
</dbReference>
<dbReference type="InterPro" id="IPR027304">
    <property type="entry name" value="Trigger_fact/SurA_dom_sf"/>
</dbReference>
<feature type="domain" description="PpiC" evidence="13">
    <location>
        <begin position="268"/>
        <end position="363"/>
    </location>
</feature>
<keyword evidence="7" id="KW-0143">Chaperone</keyword>
<gene>
    <name evidence="14" type="ORF">BIT28_19225</name>
</gene>
<comment type="similarity">
    <text evidence="8">Belongs to the PpiD chaperone family.</text>
</comment>
<dbReference type="SUPFAM" id="SSF54534">
    <property type="entry name" value="FKBP-like"/>
    <property type="match status" value="1"/>
</dbReference>
<dbReference type="EMBL" id="MJIL01000069">
    <property type="protein sequence ID" value="OLQ76143.1"/>
    <property type="molecule type" value="Genomic_DNA"/>
</dbReference>
<protein>
    <recommendedName>
        <fullName evidence="9">Periplasmic chaperone PpiD</fullName>
    </recommendedName>
    <alternativeName>
        <fullName evidence="10">Periplasmic folding chaperone</fullName>
    </alternativeName>
</protein>
<evidence type="ECO:0000259" key="13">
    <source>
        <dbReference type="PROSITE" id="PS50198"/>
    </source>
</evidence>
<dbReference type="Gene3D" id="3.10.50.40">
    <property type="match status" value="1"/>
</dbReference>
<evidence type="ECO:0000256" key="10">
    <source>
        <dbReference type="ARBA" id="ARBA00042775"/>
    </source>
</evidence>
<keyword evidence="3" id="KW-0997">Cell inner membrane</keyword>
<dbReference type="Gene3D" id="1.10.4030.10">
    <property type="entry name" value="Porin chaperone SurA, peptide-binding domain"/>
    <property type="match status" value="1"/>
</dbReference>
<dbReference type="GO" id="GO:0005886">
    <property type="term" value="C:plasma membrane"/>
    <property type="evidence" value="ECO:0007669"/>
    <property type="project" value="UniProtKB-SubCell"/>
</dbReference>
<evidence type="ECO:0000256" key="4">
    <source>
        <dbReference type="ARBA" id="ARBA00022692"/>
    </source>
</evidence>
<evidence type="ECO:0000256" key="9">
    <source>
        <dbReference type="ARBA" id="ARBA00040743"/>
    </source>
</evidence>
<reference evidence="14 15" key="1">
    <citation type="submission" date="2016-09" db="EMBL/GenBank/DDBJ databases">
        <title>Photobacterium proteolyticum sp. nov. a protease producing bacterium isolated from ocean sediments of Laizhou Bay.</title>
        <authorList>
            <person name="Li Y."/>
        </authorList>
    </citation>
    <scope>NUCLEOTIDE SEQUENCE [LARGE SCALE GENOMIC DNA]</scope>
    <source>
        <strain evidence="14 15">13-12</strain>
    </source>
</reference>
<dbReference type="NCBIfam" id="NF008054">
    <property type="entry name" value="PRK10788.1"/>
    <property type="match status" value="1"/>
</dbReference>
<dbReference type="GO" id="GO:0003755">
    <property type="term" value="F:peptidyl-prolyl cis-trans isomerase activity"/>
    <property type="evidence" value="ECO:0007669"/>
    <property type="project" value="UniProtKB-KW"/>
</dbReference>
<keyword evidence="4 12" id="KW-0812">Transmembrane</keyword>
<dbReference type="PANTHER" id="PTHR47529">
    <property type="entry name" value="PEPTIDYL-PROLYL CIS-TRANS ISOMERASE D"/>
    <property type="match status" value="1"/>
</dbReference>
<feature type="transmembrane region" description="Helical" evidence="12">
    <location>
        <begin position="12"/>
        <end position="35"/>
    </location>
</feature>
<dbReference type="SUPFAM" id="SSF109998">
    <property type="entry name" value="Triger factor/SurA peptide-binding domain-like"/>
    <property type="match status" value="1"/>
</dbReference>
<keyword evidence="11" id="KW-0697">Rotamase</keyword>
<sequence length="629" mass="69291">MMERMREGASSIWVKIILGLIILSFVFAGVGSYLAGGSEQAAAKIDDREISQREFEQAYQNERNRMQSQLGEYFTTLMGDPAYVQQFRRSVLDRMVNDVLVEQRAKELGLRISDEQIRSSIVSMPEFQRDGKFDNEVYNTLLRRSGFTPEMFAESMRTDMLRQQLLTAIQGSDFALGNELAALTKLEKQQRVIRSLTLDVAEFQKNADVSEEAIQAFYDQNPQMFTRPDQVKVAYIELSGEGLKTTLEISEDDAKAFYEENQAKFGTAEQRLASHILIQGDSSEAKAKADTLLAELNGGADFAQLAESSSDDTFSAKEGGKLDWFERGVMDPAFEDAAFALNKGETSAVVKTSFGYHIIKLDDIKASKVKPFADVRDDIVAELREQRAAEEFYDLQTQLAETAFEMPDSLDDAAAAVNAEVQTTDFFAQNDAPGVLANPAVMQAVFSPEVREDGLNSDVIEIGPEHVVVVRVEDSRDEMVLPFDEVSDSVKQQLAAQQGEQAAQAKADEIIAALRDGNTGILEAESLSFSDAQTISRSGADRMVAQVAYGLAKPVDSKAVYGMTRDMSGNVLIIALDEVIEADVDQVASDSQLATQVEQMNAQQDVMATLEVLRNTAEVSYPTLDAPAN</sequence>
<evidence type="ECO:0000256" key="11">
    <source>
        <dbReference type="PROSITE-ProRule" id="PRU00278"/>
    </source>
</evidence>
<comment type="subcellular location">
    <subcellularLocation>
        <location evidence="1">Cell inner membrane</location>
        <topology evidence="1">Single-pass type II membrane protein</topology>
        <orientation evidence="1">Periplasmic side</orientation>
    </subcellularLocation>
</comment>
<dbReference type="Proteomes" id="UP000186905">
    <property type="component" value="Unassembled WGS sequence"/>
</dbReference>
<organism evidence="14 15">
    <name type="scientific">Photobacterium proteolyticum</name>
    <dbReference type="NCBI Taxonomy" id="1903952"/>
    <lineage>
        <taxon>Bacteria</taxon>
        <taxon>Pseudomonadati</taxon>
        <taxon>Pseudomonadota</taxon>
        <taxon>Gammaproteobacteria</taxon>
        <taxon>Vibrionales</taxon>
        <taxon>Vibrionaceae</taxon>
        <taxon>Photobacterium</taxon>
    </lineage>
</organism>
<evidence type="ECO:0000313" key="15">
    <source>
        <dbReference type="Proteomes" id="UP000186905"/>
    </source>
</evidence>
<dbReference type="PROSITE" id="PS50198">
    <property type="entry name" value="PPIC_PPIASE_2"/>
    <property type="match status" value="1"/>
</dbReference>
<evidence type="ECO:0000256" key="2">
    <source>
        <dbReference type="ARBA" id="ARBA00022475"/>
    </source>
</evidence>
<dbReference type="PANTHER" id="PTHR47529:SF1">
    <property type="entry name" value="PERIPLASMIC CHAPERONE PPID"/>
    <property type="match status" value="1"/>
</dbReference>
<keyword evidence="6 12" id="KW-0472">Membrane</keyword>
<dbReference type="AlphaFoldDB" id="A0A1Q9GNB6"/>
<dbReference type="Pfam" id="PF13616">
    <property type="entry name" value="Rotamase_3"/>
    <property type="match status" value="1"/>
</dbReference>
<keyword evidence="5 12" id="KW-1133">Transmembrane helix</keyword>
<evidence type="ECO:0000256" key="5">
    <source>
        <dbReference type="ARBA" id="ARBA00022989"/>
    </source>
</evidence>
<dbReference type="InterPro" id="IPR046357">
    <property type="entry name" value="PPIase_dom_sf"/>
</dbReference>
<evidence type="ECO:0000256" key="3">
    <source>
        <dbReference type="ARBA" id="ARBA00022519"/>
    </source>
</evidence>
<keyword evidence="2" id="KW-1003">Cell membrane</keyword>